<dbReference type="InterPro" id="IPR027417">
    <property type="entry name" value="P-loop_NTPase"/>
</dbReference>
<dbReference type="Proteomes" id="UP000466442">
    <property type="component" value="Unassembled WGS sequence"/>
</dbReference>
<dbReference type="SUPFAM" id="SSF52540">
    <property type="entry name" value="P-loop containing nucleoside triphosphate hydrolases"/>
    <property type="match status" value="1"/>
</dbReference>
<proteinExistence type="inferred from homology"/>
<protein>
    <recommendedName>
        <fullName evidence="1">RNA helicase</fullName>
        <ecNumber evidence="1">3.6.4.13</ecNumber>
    </recommendedName>
</protein>
<evidence type="ECO:0000259" key="8">
    <source>
        <dbReference type="PROSITE" id="PS51192"/>
    </source>
</evidence>
<keyword evidence="12" id="KW-1185">Reference proteome</keyword>
<accession>A0A8S9X5D5</accession>
<dbReference type="InterPro" id="IPR014014">
    <property type="entry name" value="RNA_helicase_DEAD_Q_motif"/>
</dbReference>
<dbReference type="PROSITE" id="PS51194">
    <property type="entry name" value="HELICASE_CTER"/>
    <property type="match status" value="1"/>
</dbReference>
<evidence type="ECO:0000313" key="11">
    <source>
        <dbReference type="EMBL" id="KAF6203276.1"/>
    </source>
</evidence>
<evidence type="ECO:0000256" key="5">
    <source>
        <dbReference type="ARBA" id="ARBA00022840"/>
    </source>
</evidence>
<comment type="caution">
    <text evidence="11">The sequence shown here is derived from an EMBL/GenBank/DDBJ whole genome shotgun (WGS) entry which is preliminary data.</text>
</comment>
<dbReference type="PANTHER" id="PTHR47959">
    <property type="entry name" value="ATP-DEPENDENT RNA HELICASE RHLE-RELATED"/>
    <property type="match status" value="1"/>
</dbReference>
<keyword evidence="5 7" id="KW-0067">ATP-binding</keyword>
<evidence type="ECO:0000259" key="10">
    <source>
        <dbReference type="PROSITE" id="PS51195"/>
    </source>
</evidence>
<feature type="domain" description="Helicase ATP-binding" evidence="8">
    <location>
        <begin position="35"/>
        <end position="206"/>
    </location>
</feature>
<dbReference type="EMBL" id="WIXP02000011">
    <property type="protein sequence ID" value="KAF6203276.1"/>
    <property type="molecule type" value="Genomic_DNA"/>
</dbReference>
<evidence type="ECO:0000259" key="9">
    <source>
        <dbReference type="PROSITE" id="PS51194"/>
    </source>
</evidence>
<dbReference type="OrthoDB" id="10261904at2759"/>
<dbReference type="PROSITE" id="PS51195">
    <property type="entry name" value="Q_MOTIF"/>
    <property type="match status" value="1"/>
</dbReference>
<gene>
    <name evidence="11" type="ORF">GE061_003694</name>
</gene>
<dbReference type="Pfam" id="PF00271">
    <property type="entry name" value="Helicase_C"/>
    <property type="match status" value="1"/>
</dbReference>
<evidence type="ECO:0000256" key="6">
    <source>
        <dbReference type="PROSITE-ProRule" id="PRU00552"/>
    </source>
</evidence>
<sequence length="459" mass="52385">MSAKTFEQLKLSPWIVRQLKAVGINKPTPIQENCIPHVLEGKDVIGVAKTGSGKTLAFALPILHDLAQEPYGIFAIIITPTRELAYQIKESFAVIGKSMNLRQCVVVGGLEMIEQGQELARRPHIVIATPGRLYDHLNSCNTFHFRRMKYLVLDEADKLLGGPYDDEMKGIFAAVPENKQTLLFSATMTDVLDKVKAVAKKEVFLWMEPSVVKTVEQLRQFYVLCPQYVRDGYLVEAMRRFMEKRPDTSIIIFTDTCKNCQVISMMLNLVGFENVSMHKMMHQKERLKSLAKFKSNQVNLLIATDLASRGLDIPLVELVINYNVPNAAKVYIHRVGRTARAGRVGYSMTLVTPVDVKLVQNIEREINTKLEEYKVDAKEVAKIFTHISVTRRECEIQVDQSEFYERKEINKKKQQILDGIDSEALQDKIIKKLREEKKRKFKKKLTKRKNVTEAPATES</sequence>
<dbReference type="AlphaFoldDB" id="A0A8S9X5D5"/>
<dbReference type="CDD" id="cd17955">
    <property type="entry name" value="DEADc_DDX49"/>
    <property type="match status" value="1"/>
</dbReference>
<evidence type="ECO:0000256" key="1">
    <source>
        <dbReference type="ARBA" id="ARBA00012552"/>
    </source>
</evidence>
<dbReference type="Pfam" id="PF00270">
    <property type="entry name" value="DEAD"/>
    <property type="match status" value="1"/>
</dbReference>
<dbReference type="GO" id="GO:0005829">
    <property type="term" value="C:cytosol"/>
    <property type="evidence" value="ECO:0007669"/>
    <property type="project" value="TreeGrafter"/>
</dbReference>
<evidence type="ECO:0000256" key="7">
    <source>
        <dbReference type="RuleBase" id="RU000492"/>
    </source>
</evidence>
<dbReference type="GO" id="GO:0010468">
    <property type="term" value="P:regulation of gene expression"/>
    <property type="evidence" value="ECO:0007669"/>
    <property type="project" value="UniProtKB-ARBA"/>
</dbReference>
<dbReference type="GO" id="GO:0016787">
    <property type="term" value="F:hydrolase activity"/>
    <property type="evidence" value="ECO:0007669"/>
    <property type="project" value="UniProtKB-KW"/>
</dbReference>
<dbReference type="InterPro" id="IPR000629">
    <property type="entry name" value="RNA-helicase_DEAD-box_CS"/>
</dbReference>
<dbReference type="GO" id="GO:0003724">
    <property type="term" value="F:RNA helicase activity"/>
    <property type="evidence" value="ECO:0007669"/>
    <property type="project" value="UniProtKB-EC"/>
</dbReference>
<evidence type="ECO:0000256" key="3">
    <source>
        <dbReference type="ARBA" id="ARBA00022801"/>
    </source>
</evidence>
<dbReference type="InterPro" id="IPR011545">
    <property type="entry name" value="DEAD/DEAH_box_helicase_dom"/>
</dbReference>
<organism evidence="11 12">
    <name type="scientific">Apolygus lucorum</name>
    <name type="common">Small green plant bug</name>
    <name type="synonym">Lygocoris lucorum</name>
    <dbReference type="NCBI Taxonomy" id="248454"/>
    <lineage>
        <taxon>Eukaryota</taxon>
        <taxon>Metazoa</taxon>
        <taxon>Ecdysozoa</taxon>
        <taxon>Arthropoda</taxon>
        <taxon>Hexapoda</taxon>
        <taxon>Insecta</taxon>
        <taxon>Pterygota</taxon>
        <taxon>Neoptera</taxon>
        <taxon>Paraneoptera</taxon>
        <taxon>Hemiptera</taxon>
        <taxon>Heteroptera</taxon>
        <taxon>Panheteroptera</taxon>
        <taxon>Cimicomorpha</taxon>
        <taxon>Miridae</taxon>
        <taxon>Mirini</taxon>
        <taxon>Apolygus</taxon>
    </lineage>
</organism>
<dbReference type="PROSITE" id="PS00039">
    <property type="entry name" value="DEAD_ATP_HELICASE"/>
    <property type="match status" value="1"/>
</dbReference>
<dbReference type="Gene3D" id="3.40.50.300">
    <property type="entry name" value="P-loop containing nucleotide triphosphate hydrolases"/>
    <property type="match status" value="2"/>
</dbReference>
<reference evidence="11" key="1">
    <citation type="journal article" date="2021" name="Mol. Ecol. Resour.">
        <title>Apolygus lucorum genome provides insights into omnivorousness and mesophyll feeding.</title>
        <authorList>
            <person name="Liu Y."/>
            <person name="Liu H."/>
            <person name="Wang H."/>
            <person name="Huang T."/>
            <person name="Liu B."/>
            <person name="Yang B."/>
            <person name="Yin L."/>
            <person name="Li B."/>
            <person name="Zhang Y."/>
            <person name="Zhang S."/>
            <person name="Jiang F."/>
            <person name="Zhang X."/>
            <person name="Ren Y."/>
            <person name="Wang B."/>
            <person name="Wang S."/>
            <person name="Lu Y."/>
            <person name="Wu K."/>
            <person name="Fan W."/>
            <person name="Wang G."/>
        </authorList>
    </citation>
    <scope>NUCLEOTIDE SEQUENCE</scope>
    <source>
        <strain evidence="11">12Hb</strain>
    </source>
</reference>
<feature type="short sequence motif" description="Q motif" evidence="6">
    <location>
        <begin position="4"/>
        <end position="32"/>
    </location>
</feature>
<dbReference type="InterPro" id="IPR014001">
    <property type="entry name" value="Helicase_ATP-bd"/>
</dbReference>
<dbReference type="SMART" id="SM00487">
    <property type="entry name" value="DEXDc"/>
    <property type="match status" value="1"/>
</dbReference>
<dbReference type="EC" id="3.6.4.13" evidence="1"/>
<feature type="domain" description="DEAD-box RNA helicase Q" evidence="10">
    <location>
        <begin position="4"/>
        <end position="32"/>
    </location>
</feature>
<feature type="domain" description="Helicase C-terminal" evidence="9">
    <location>
        <begin position="217"/>
        <end position="381"/>
    </location>
</feature>
<keyword evidence="2 7" id="KW-0547">Nucleotide-binding</keyword>
<dbReference type="InterPro" id="IPR001650">
    <property type="entry name" value="Helicase_C-like"/>
</dbReference>
<dbReference type="PROSITE" id="PS51192">
    <property type="entry name" value="HELICASE_ATP_BIND_1"/>
    <property type="match status" value="1"/>
</dbReference>
<keyword evidence="4 7" id="KW-0347">Helicase</keyword>
<dbReference type="SMART" id="SM00490">
    <property type="entry name" value="HELICc"/>
    <property type="match status" value="1"/>
</dbReference>
<evidence type="ECO:0000313" key="12">
    <source>
        <dbReference type="Proteomes" id="UP000466442"/>
    </source>
</evidence>
<evidence type="ECO:0000256" key="2">
    <source>
        <dbReference type="ARBA" id="ARBA00022741"/>
    </source>
</evidence>
<dbReference type="InterPro" id="IPR050079">
    <property type="entry name" value="DEAD_box_RNA_helicase"/>
</dbReference>
<comment type="similarity">
    <text evidence="7">Belongs to the DEAD box helicase family.</text>
</comment>
<dbReference type="CDD" id="cd18787">
    <property type="entry name" value="SF2_C_DEAD"/>
    <property type="match status" value="1"/>
</dbReference>
<evidence type="ECO:0000256" key="4">
    <source>
        <dbReference type="ARBA" id="ARBA00022806"/>
    </source>
</evidence>
<dbReference type="GO" id="GO:0003676">
    <property type="term" value="F:nucleic acid binding"/>
    <property type="evidence" value="ECO:0007669"/>
    <property type="project" value="InterPro"/>
</dbReference>
<name>A0A8S9X5D5_APOLU</name>
<dbReference type="GO" id="GO:0005524">
    <property type="term" value="F:ATP binding"/>
    <property type="evidence" value="ECO:0007669"/>
    <property type="project" value="UniProtKB-KW"/>
</dbReference>
<keyword evidence="3 7" id="KW-0378">Hydrolase</keyword>
<dbReference type="PANTHER" id="PTHR47959:SF24">
    <property type="entry name" value="ATP-DEPENDENT RNA HELICASE"/>
    <property type="match status" value="1"/>
</dbReference>